<dbReference type="Gramene" id="Os01t0660000-01">
    <property type="protein sequence ID" value="Os01t0660000-01"/>
    <property type="gene ID" value="Os01g0660000"/>
</dbReference>
<reference evidence="2 3" key="3">
    <citation type="journal article" date="2013" name="Rice">
        <title>Improvement of the Oryza sativa Nipponbare reference genome using next generation sequence and optical map data.</title>
        <authorList>
            <person name="Kawahara Y."/>
            <person name="de la Bastide M."/>
            <person name="Hamilton J.P."/>
            <person name="Kanamori H."/>
            <person name="McCombie W.R."/>
            <person name="Ouyang S."/>
            <person name="Schwartz D.C."/>
            <person name="Tanaka T."/>
            <person name="Wu J."/>
            <person name="Zhou S."/>
            <person name="Childs K.L."/>
            <person name="Davidson R.M."/>
            <person name="Lin H."/>
            <person name="Quesada-Ocampo L."/>
            <person name="Vaillancourt B."/>
            <person name="Sakai H."/>
            <person name="Lee S.S."/>
            <person name="Kim J."/>
            <person name="Numa H."/>
            <person name="Itoh T."/>
            <person name="Buell C.R."/>
            <person name="Matsumoto T."/>
        </authorList>
    </citation>
    <scope>NUCLEOTIDE SEQUENCE [LARGE SCALE GENOMIC DNA]</scope>
    <source>
        <strain evidence="3">cv. Nipponbare</strain>
    </source>
</reference>
<gene>
    <name evidence="2" type="ordered locus">Os01g0660000</name>
    <name evidence="2" type="ORF">OSNPB_010660000</name>
</gene>
<feature type="non-terminal residue" evidence="2">
    <location>
        <position position="1"/>
    </location>
</feature>
<dbReference type="PaxDb" id="39947-A0A0P0V648"/>
<proteinExistence type="predicted"/>
<evidence type="ECO:0000313" key="3">
    <source>
        <dbReference type="Proteomes" id="UP000059680"/>
    </source>
</evidence>
<protein>
    <submittedName>
        <fullName evidence="2">Os01g0660000 protein</fullName>
    </submittedName>
</protein>
<keyword evidence="3" id="KW-1185">Reference proteome</keyword>
<name>A0A0P0V648_ORYSJ</name>
<dbReference type="InParanoid" id="A0A0P0V648"/>
<dbReference type="EMBL" id="AP014957">
    <property type="protein sequence ID" value="BAS73526.1"/>
    <property type="molecule type" value="Genomic_DNA"/>
</dbReference>
<organism evidence="2 3">
    <name type="scientific">Oryza sativa subsp. japonica</name>
    <name type="common">Rice</name>
    <dbReference type="NCBI Taxonomy" id="39947"/>
    <lineage>
        <taxon>Eukaryota</taxon>
        <taxon>Viridiplantae</taxon>
        <taxon>Streptophyta</taxon>
        <taxon>Embryophyta</taxon>
        <taxon>Tracheophyta</taxon>
        <taxon>Spermatophyta</taxon>
        <taxon>Magnoliopsida</taxon>
        <taxon>Liliopsida</taxon>
        <taxon>Poales</taxon>
        <taxon>Poaceae</taxon>
        <taxon>BOP clade</taxon>
        <taxon>Oryzoideae</taxon>
        <taxon>Oryzeae</taxon>
        <taxon>Oryzinae</taxon>
        <taxon>Oryza</taxon>
        <taxon>Oryza sativa</taxon>
    </lineage>
</organism>
<dbReference type="AlphaFoldDB" id="A0A0P0V648"/>
<evidence type="ECO:0000313" key="2">
    <source>
        <dbReference type="EMBL" id="BAS73526.1"/>
    </source>
</evidence>
<reference evidence="2 3" key="2">
    <citation type="journal article" date="2013" name="Plant Cell Physiol.">
        <title>Rice Annotation Project Database (RAP-DB): an integrative and interactive database for rice genomics.</title>
        <authorList>
            <person name="Sakai H."/>
            <person name="Lee S.S."/>
            <person name="Tanaka T."/>
            <person name="Numa H."/>
            <person name="Kim J."/>
            <person name="Kawahara Y."/>
            <person name="Wakimoto H."/>
            <person name="Yang C.C."/>
            <person name="Iwamoto M."/>
            <person name="Abe T."/>
            <person name="Yamada Y."/>
            <person name="Muto A."/>
            <person name="Inokuchi H."/>
            <person name="Ikemura T."/>
            <person name="Matsumoto T."/>
            <person name="Sasaki T."/>
            <person name="Itoh T."/>
        </authorList>
    </citation>
    <scope>NUCLEOTIDE SEQUENCE [LARGE SCALE GENOMIC DNA]</scope>
    <source>
        <strain evidence="3">cv. Nipponbare</strain>
    </source>
</reference>
<feature type="region of interest" description="Disordered" evidence="1">
    <location>
        <begin position="1"/>
        <end position="83"/>
    </location>
</feature>
<sequence length="83" mass="9009">SSSTRSHRVDASPPAGHRRSISTSGVLQIHPHGWAGEEEGQREDESPLPALVHPVWPSCDGKSPPQEDQHLERSLSQSSTPLL</sequence>
<dbReference type="Proteomes" id="UP000059680">
    <property type="component" value="Chromosome 1"/>
</dbReference>
<feature type="compositionally biased region" description="Polar residues" evidence="1">
    <location>
        <begin position="74"/>
        <end position="83"/>
    </location>
</feature>
<accession>A0A0P0V648</accession>
<evidence type="ECO:0000256" key="1">
    <source>
        <dbReference type="SAM" id="MobiDB-lite"/>
    </source>
</evidence>
<reference evidence="3" key="1">
    <citation type="journal article" date="2005" name="Nature">
        <title>The map-based sequence of the rice genome.</title>
        <authorList>
            <consortium name="International rice genome sequencing project (IRGSP)"/>
            <person name="Matsumoto T."/>
            <person name="Wu J."/>
            <person name="Kanamori H."/>
            <person name="Katayose Y."/>
            <person name="Fujisawa M."/>
            <person name="Namiki N."/>
            <person name="Mizuno H."/>
            <person name="Yamamoto K."/>
            <person name="Antonio B.A."/>
            <person name="Baba T."/>
            <person name="Sakata K."/>
            <person name="Nagamura Y."/>
            <person name="Aoki H."/>
            <person name="Arikawa K."/>
            <person name="Arita K."/>
            <person name="Bito T."/>
            <person name="Chiden Y."/>
            <person name="Fujitsuka N."/>
            <person name="Fukunaka R."/>
            <person name="Hamada M."/>
            <person name="Harada C."/>
            <person name="Hayashi A."/>
            <person name="Hijishita S."/>
            <person name="Honda M."/>
            <person name="Hosokawa S."/>
            <person name="Ichikawa Y."/>
            <person name="Idonuma A."/>
            <person name="Iijima M."/>
            <person name="Ikeda M."/>
            <person name="Ikeno M."/>
            <person name="Ito K."/>
            <person name="Ito S."/>
            <person name="Ito T."/>
            <person name="Ito Y."/>
            <person name="Ito Y."/>
            <person name="Iwabuchi A."/>
            <person name="Kamiya K."/>
            <person name="Karasawa W."/>
            <person name="Kurita K."/>
            <person name="Katagiri S."/>
            <person name="Kikuta A."/>
            <person name="Kobayashi H."/>
            <person name="Kobayashi N."/>
            <person name="Machita K."/>
            <person name="Maehara T."/>
            <person name="Masukawa M."/>
            <person name="Mizubayashi T."/>
            <person name="Mukai Y."/>
            <person name="Nagasaki H."/>
            <person name="Nagata Y."/>
            <person name="Naito S."/>
            <person name="Nakashima M."/>
            <person name="Nakama Y."/>
            <person name="Nakamichi Y."/>
            <person name="Nakamura M."/>
            <person name="Meguro A."/>
            <person name="Negishi M."/>
            <person name="Ohta I."/>
            <person name="Ohta T."/>
            <person name="Okamoto M."/>
            <person name="Ono N."/>
            <person name="Saji S."/>
            <person name="Sakaguchi M."/>
            <person name="Sakai K."/>
            <person name="Shibata M."/>
            <person name="Shimokawa T."/>
            <person name="Song J."/>
            <person name="Takazaki Y."/>
            <person name="Terasawa K."/>
            <person name="Tsugane M."/>
            <person name="Tsuji K."/>
            <person name="Ueda S."/>
            <person name="Waki K."/>
            <person name="Yamagata H."/>
            <person name="Yamamoto M."/>
            <person name="Yamamoto S."/>
            <person name="Yamane H."/>
            <person name="Yoshiki S."/>
            <person name="Yoshihara R."/>
            <person name="Yukawa K."/>
            <person name="Zhong H."/>
            <person name="Yano M."/>
            <person name="Yuan Q."/>
            <person name="Ouyang S."/>
            <person name="Liu J."/>
            <person name="Jones K.M."/>
            <person name="Gansberger K."/>
            <person name="Moffat K."/>
            <person name="Hill J."/>
            <person name="Bera J."/>
            <person name="Fadrosh D."/>
            <person name="Jin S."/>
            <person name="Johri S."/>
            <person name="Kim M."/>
            <person name="Overton L."/>
            <person name="Reardon M."/>
            <person name="Tsitrin T."/>
            <person name="Vuong H."/>
            <person name="Weaver B."/>
            <person name="Ciecko A."/>
            <person name="Tallon L."/>
            <person name="Jackson J."/>
            <person name="Pai G."/>
            <person name="Aken S.V."/>
            <person name="Utterback T."/>
            <person name="Reidmuller S."/>
            <person name="Feldblyum T."/>
            <person name="Hsiao J."/>
            <person name="Zismann V."/>
            <person name="Iobst S."/>
            <person name="de Vazeille A.R."/>
            <person name="Buell C.R."/>
            <person name="Ying K."/>
            <person name="Li Y."/>
            <person name="Lu T."/>
            <person name="Huang Y."/>
            <person name="Zhao Q."/>
            <person name="Feng Q."/>
            <person name="Zhang L."/>
            <person name="Zhu J."/>
            <person name="Weng Q."/>
            <person name="Mu J."/>
            <person name="Lu Y."/>
            <person name="Fan D."/>
            <person name="Liu Y."/>
            <person name="Guan J."/>
            <person name="Zhang Y."/>
            <person name="Yu S."/>
            <person name="Liu X."/>
            <person name="Zhang Y."/>
            <person name="Hong G."/>
            <person name="Han B."/>
            <person name="Choisne N."/>
            <person name="Demange N."/>
            <person name="Orjeda G."/>
            <person name="Samain S."/>
            <person name="Cattolico L."/>
            <person name="Pelletier E."/>
            <person name="Couloux A."/>
            <person name="Segurens B."/>
            <person name="Wincker P."/>
            <person name="D'Hont A."/>
            <person name="Scarpelli C."/>
            <person name="Weissenbach J."/>
            <person name="Salanoubat M."/>
            <person name="Quetier F."/>
            <person name="Yu Y."/>
            <person name="Kim H.R."/>
            <person name="Rambo T."/>
            <person name="Currie J."/>
            <person name="Collura K."/>
            <person name="Luo M."/>
            <person name="Yang T."/>
            <person name="Ammiraju J.S.S."/>
            <person name="Engler F."/>
            <person name="Soderlund C."/>
            <person name="Wing R.A."/>
            <person name="Palmer L.E."/>
            <person name="de la Bastide M."/>
            <person name="Spiegel L."/>
            <person name="Nascimento L."/>
            <person name="Zutavern T."/>
            <person name="O'Shaughnessy A."/>
            <person name="Dike S."/>
            <person name="Dedhia N."/>
            <person name="Preston R."/>
            <person name="Balija V."/>
            <person name="McCombie W.R."/>
            <person name="Chow T."/>
            <person name="Chen H."/>
            <person name="Chung M."/>
            <person name="Chen C."/>
            <person name="Shaw J."/>
            <person name="Wu H."/>
            <person name="Hsiao K."/>
            <person name="Chao Y."/>
            <person name="Chu M."/>
            <person name="Cheng C."/>
            <person name="Hour A."/>
            <person name="Lee P."/>
            <person name="Lin S."/>
            <person name="Lin Y."/>
            <person name="Liou J."/>
            <person name="Liu S."/>
            <person name="Hsing Y."/>
            <person name="Raghuvanshi S."/>
            <person name="Mohanty A."/>
            <person name="Bharti A.K."/>
            <person name="Gaur A."/>
            <person name="Gupta V."/>
            <person name="Kumar D."/>
            <person name="Ravi V."/>
            <person name="Vij S."/>
            <person name="Kapur A."/>
            <person name="Khurana P."/>
            <person name="Khurana P."/>
            <person name="Khurana J.P."/>
            <person name="Tyagi A.K."/>
            <person name="Gaikwad K."/>
            <person name="Singh A."/>
            <person name="Dalal V."/>
            <person name="Srivastava S."/>
            <person name="Dixit A."/>
            <person name="Pal A.K."/>
            <person name="Ghazi I.A."/>
            <person name="Yadav M."/>
            <person name="Pandit A."/>
            <person name="Bhargava A."/>
            <person name="Sureshbabu K."/>
            <person name="Batra K."/>
            <person name="Sharma T.R."/>
            <person name="Mohapatra T."/>
            <person name="Singh N.K."/>
            <person name="Messing J."/>
            <person name="Nelson A.B."/>
            <person name="Fuks G."/>
            <person name="Kavchok S."/>
            <person name="Keizer G."/>
            <person name="Linton E."/>
            <person name="Llaca V."/>
            <person name="Song R."/>
            <person name="Tanyolac B."/>
            <person name="Young S."/>
            <person name="Ho-Il K."/>
            <person name="Hahn J.H."/>
            <person name="Sangsakoo G."/>
            <person name="Vanavichit A."/>
            <person name="de Mattos Luiz.A.T."/>
            <person name="Zimmer P.D."/>
            <person name="Malone G."/>
            <person name="Dellagostin O."/>
            <person name="de Oliveira A.C."/>
            <person name="Bevan M."/>
            <person name="Bancroft I."/>
            <person name="Minx P."/>
            <person name="Cordum H."/>
            <person name="Wilson R."/>
            <person name="Cheng Z."/>
            <person name="Jin W."/>
            <person name="Jiang J."/>
            <person name="Leong S.A."/>
            <person name="Iwama H."/>
            <person name="Gojobori T."/>
            <person name="Itoh T."/>
            <person name="Niimura Y."/>
            <person name="Fujii Y."/>
            <person name="Habara T."/>
            <person name="Sakai H."/>
            <person name="Sato Y."/>
            <person name="Wilson G."/>
            <person name="Kumar K."/>
            <person name="McCouch S."/>
            <person name="Juretic N."/>
            <person name="Hoen D."/>
            <person name="Wright S."/>
            <person name="Bruskiewich R."/>
            <person name="Bureau T."/>
            <person name="Miyao A."/>
            <person name="Hirochika H."/>
            <person name="Nishikawa T."/>
            <person name="Kadowaki K."/>
            <person name="Sugiura M."/>
            <person name="Burr B."/>
            <person name="Sasaki T."/>
        </authorList>
    </citation>
    <scope>NUCLEOTIDE SEQUENCE [LARGE SCALE GENOMIC DNA]</scope>
    <source>
        <strain evidence="3">cv. Nipponbare</strain>
    </source>
</reference>